<dbReference type="PANTHER" id="PTHR30294:SF45">
    <property type="entry name" value="LINEARMYCIN RESISTANCE PERMEASE PROTEIN LNRN"/>
    <property type="match status" value="1"/>
</dbReference>
<evidence type="ECO:0000313" key="11">
    <source>
        <dbReference type="Proteomes" id="UP000199659"/>
    </source>
</evidence>
<evidence type="ECO:0000256" key="1">
    <source>
        <dbReference type="ARBA" id="ARBA00004651"/>
    </source>
</evidence>
<reference evidence="10 11" key="1">
    <citation type="submission" date="2016-10" db="EMBL/GenBank/DDBJ databases">
        <authorList>
            <person name="de Groot N.N."/>
        </authorList>
    </citation>
    <scope>NUCLEOTIDE SEQUENCE [LARGE SCALE GENOMIC DNA]</scope>
    <source>
        <strain evidence="10 11">743A</strain>
    </source>
</reference>
<dbReference type="RefSeq" id="WP_092559742.1">
    <property type="nucleotide sequence ID" value="NZ_FOYZ01000003.1"/>
</dbReference>
<keyword evidence="3" id="KW-0813">Transport</keyword>
<feature type="transmembrane region" description="Helical" evidence="8">
    <location>
        <begin position="12"/>
        <end position="36"/>
    </location>
</feature>
<keyword evidence="11" id="KW-1185">Reference proteome</keyword>
<feature type="domain" description="ABC transmembrane type-2" evidence="9">
    <location>
        <begin position="143"/>
        <end position="370"/>
    </location>
</feature>
<comment type="subcellular location">
    <subcellularLocation>
        <location evidence="1">Cell membrane</location>
        <topology evidence="1">Multi-pass membrane protein</topology>
    </subcellularLocation>
</comment>
<evidence type="ECO:0000256" key="5">
    <source>
        <dbReference type="ARBA" id="ARBA00022692"/>
    </source>
</evidence>
<feature type="transmembrane region" description="Helical" evidence="8">
    <location>
        <begin position="349"/>
        <end position="366"/>
    </location>
</feature>
<dbReference type="InterPro" id="IPR047817">
    <property type="entry name" value="ABC2_TM_bact-type"/>
</dbReference>
<comment type="similarity">
    <text evidence="2">Belongs to the ABC-2 integral membrane protein family.</text>
</comment>
<dbReference type="EMBL" id="FOYZ01000003">
    <property type="protein sequence ID" value="SFR69933.1"/>
    <property type="molecule type" value="Genomic_DNA"/>
</dbReference>
<organism evidence="10 11">
    <name type="scientific">Anaeromicropila populeti</name>
    <dbReference type="NCBI Taxonomy" id="37658"/>
    <lineage>
        <taxon>Bacteria</taxon>
        <taxon>Bacillati</taxon>
        <taxon>Bacillota</taxon>
        <taxon>Clostridia</taxon>
        <taxon>Lachnospirales</taxon>
        <taxon>Lachnospiraceae</taxon>
        <taxon>Anaeromicropila</taxon>
    </lineage>
</organism>
<dbReference type="OrthoDB" id="9774039at2"/>
<name>A0A1I6IT81_9FIRM</name>
<dbReference type="Pfam" id="PF12698">
    <property type="entry name" value="ABC2_membrane_3"/>
    <property type="match status" value="1"/>
</dbReference>
<dbReference type="GO" id="GO:0140359">
    <property type="term" value="F:ABC-type transporter activity"/>
    <property type="evidence" value="ECO:0007669"/>
    <property type="project" value="InterPro"/>
</dbReference>
<gene>
    <name evidence="10" type="ORF">SAMN05661086_01158</name>
</gene>
<accession>A0A1I6IT81</accession>
<dbReference type="InterPro" id="IPR013525">
    <property type="entry name" value="ABC2_TM"/>
</dbReference>
<dbReference type="GO" id="GO:0005886">
    <property type="term" value="C:plasma membrane"/>
    <property type="evidence" value="ECO:0007669"/>
    <property type="project" value="UniProtKB-SubCell"/>
</dbReference>
<feature type="transmembrane region" description="Helical" evidence="8">
    <location>
        <begin position="287"/>
        <end position="310"/>
    </location>
</feature>
<sequence length="373" mass="41342">MTIFWNNIKRIFLRKTNIICMVVVPIVVNIIVVSLMTSNSSYTVGITDNDQTKFTEQFVETLSEKYDVVELDEDEVSSKVINSKVDLALVFDEGYTAKLIAGEDAAVKSYMLTDGNNAQPLKMNLNSYLSAIKEIAGAAGSDEEAFYQGIEDYSNSDYQVEYKNLASSVSDDIERSVTSLGYLALGMMFLMSFSTMLILEDKMVGVFDRLTVTPLRKSSYYVQNLLSFFVVSCIQIVVIVNVLPNIVDISYGDTTQRVMEIILVSAVFAMVCIAIGILISRFAKSTLFAGSFVSLVNIPLLMLGGCLWPREIMPETVQKIGDFMPTTWYMQAAESVLYGDGLGAVRNEILYMLAVVVVLLTIAFVAKTDKETL</sequence>
<dbReference type="PROSITE" id="PS51012">
    <property type="entry name" value="ABC_TM2"/>
    <property type="match status" value="1"/>
</dbReference>
<evidence type="ECO:0000256" key="4">
    <source>
        <dbReference type="ARBA" id="ARBA00022475"/>
    </source>
</evidence>
<dbReference type="AlphaFoldDB" id="A0A1I6IT81"/>
<dbReference type="InterPro" id="IPR051449">
    <property type="entry name" value="ABC-2_transporter_component"/>
</dbReference>
<keyword evidence="4" id="KW-1003">Cell membrane</keyword>
<dbReference type="Proteomes" id="UP000199659">
    <property type="component" value="Unassembled WGS sequence"/>
</dbReference>
<protein>
    <submittedName>
        <fullName evidence="10">ABC-2 type transport system permease protein</fullName>
    </submittedName>
</protein>
<evidence type="ECO:0000256" key="3">
    <source>
        <dbReference type="ARBA" id="ARBA00022448"/>
    </source>
</evidence>
<feature type="transmembrane region" description="Helical" evidence="8">
    <location>
        <begin position="261"/>
        <end position="280"/>
    </location>
</feature>
<proteinExistence type="inferred from homology"/>
<feature type="transmembrane region" description="Helical" evidence="8">
    <location>
        <begin position="180"/>
        <end position="199"/>
    </location>
</feature>
<evidence type="ECO:0000259" key="9">
    <source>
        <dbReference type="PROSITE" id="PS51012"/>
    </source>
</evidence>
<keyword evidence="5 8" id="KW-0812">Transmembrane</keyword>
<evidence type="ECO:0000256" key="2">
    <source>
        <dbReference type="ARBA" id="ARBA00007783"/>
    </source>
</evidence>
<dbReference type="Gene3D" id="3.40.1710.10">
    <property type="entry name" value="abc type-2 transporter like domain"/>
    <property type="match status" value="1"/>
</dbReference>
<evidence type="ECO:0000256" key="7">
    <source>
        <dbReference type="ARBA" id="ARBA00023136"/>
    </source>
</evidence>
<evidence type="ECO:0000256" key="8">
    <source>
        <dbReference type="SAM" id="Phobius"/>
    </source>
</evidence>
<feature type="transmembrane region" description="Helical" evidence="8">
    <location>
        <begin position="220"/>
        <end position="241"/>
    </location>
</feature>
<dbReference type="STRING" id="37658.SAMN05661086_01158"/>
<keyword evidence="6 8" id="KW-1133">Transmembrane helix</keyword>
<keyword evidence="7 8" id="KW-0472">Membrane</keyword>
<evidence type="ECO:0000256" key="6">
    <source>
        <dbReference type="ARBA" id="ARBA00022989"/>
    </source>
</evidence>
<dbReference type="PANTHER" id="PTHR30294">
    <property type="entry name" value="MEMBRANE COMPONENT OF ABC TRANSPORTER YHHJ-RELATED"/>
    <property type="match status" value="1"/>
</dbReference>
<evidence type="ECO:0000313" key="10">
    <source>
        <dbReference type="EMBL" id="SFR69933.1"/>
    </source>
</evidence>